<evidence type="ECO:0000313" key="8">
    <source>
        <dbReference type="EMBL" id="KAA6431594.1"/>
    </source>
</evidence>
<sequence>MFSNKRSGFFACCTISILLQISGVAVAQTTGKGDRLSGPNFTGRSAVIAQHGMAATSHPLATQVALDILKEGGSAVDAAIAANAALGVIEPNNCGIGGDLFAIVWSAKDQKLYGLNASGRSAAGQSFAMLKEQLKDKKQIPLYGPLSVSVPGTVDGWFELHKRFGKLPMKKILAPGITFAREGAPVPEVIAFSWNQAFVRLDAQKSLIGEFDNFKKTFLINGHAPKEGEIFKNSDLAATYEKIGKGGRDAFYKGEIATAMDSYARKTGILIRKEDLAATKSTWVEPVSTNYRGFDVYELPPNGQGISVLQMLNIVEGYDLKSMGHNSAEYLHLLIEAKKLAFEDRARYYADPQFSKIPVKQLVSKEYAAQRRKLISKTAAAERYDSGELALKEGDTIYLTVADKDGNIVSLIQSNMLEFGSGMVPDGLGFVFHNRGTSFSLKPGHANVYAPGKRPFNTIIPGFVMKDGKPFLSFGVMGGAMQPQGHLQVLCNMIDFGMNVQQAGDAARFSHSGSSEPIGTTMTTGGLLALESGIPAETREKLRAKGHKLTDKDFFGGYQAIQVDSVNKVYHGASEMRKDGQSAGY</sequence>
<keyword evidence="9" id="KW-1185">Reference proteome</keyword>
<dbReference type="GO" id="GO:0103068">
    <property type="term" value="F:leukotriene C4 gamma-glutamyl transferase activity"/>
    <property type="evidence" value="ECO:0007669"/>
    <property type="project" value="UniProtKB-EC"/>
</dbReference>
<protein>
    <recommendedName>
        <fullName evidence="6">Glutathione hydrolase proenzyme</fullName>
        <ecNumber evidence="6">2.3.2.2</ecNumber>
        <ecNumber evidence="6">3.4.19.13</ecNumber>
    </recommendedName>
    <component>
        <recommendedName>
            <fullName evidence="6">Glutathione hydrolase large chain</fullName>
        </recommendedName>
    </component>
    <component>
        <recommendedName>
            <fullName evidence="6">Glutathione hydrolase small chain</fullName>
        </recommendedName>
    </component>
</protein>
<dbReference type="AlphaFoldDB" id="A0A5M8Q9H0"/>
<organism evidence="8 9">
    <name type="scientific">Dyadobacter flavalbus</name>
    <dbReference type="NCBI Taxonomy" id="2579942"/>
    <lineage>
        <taxon>Bacteria</taxon>
        <taxon>Pseudomonadati</taxon>
        <taxon>Bacteroidota</taxon>
        <taxon>Cytophagia</taxon>
        <taxon>Cytophagales</taxon>
        <taxon>Spirosomataceae</taxon>
        <taxon>Dyadobacter</taxon>
    </lineage>
</organism>
<keyword evidence="6 8" id="KW-0012">Acyltransferase</keyword>
<dbReference type="InterPro" id="IPR043138">
    <property type="entry name" value="GGT_lsub"/>
</dbReference>
<keyword evidence="6 8" id="KW-0808">Transferase</keyword>
<feature type="binding site" evidence="5">
    <location>
        <position position="479"/>
    </location>
    <ligand>
        <name>L-glutamate</name>
        <dbReference type="ChEBI" id="CHEBI:29985"/>
    </ligand>
</feature>
<evidence type="ECO:0000256" key="2">
    <source>
        <dbReference type="ARBA" id="ARBA00001089"/>
    </source>
</evidence>
<dbReference type="EC" id="2.3.2.2" evidence="6"/>
<dbReference type="OrthoDB" id="9781342at2"/>
<dbReference type="GO" id="GO:0006751">
    <property type="term" value="P:glutathione catabolic process"/>
    <property type="evidence" value="ECO:0007669"/>
    <property type="project" value="UniProtKB-UniRule"/>
</dbReference>
<accession>A0A5M8Q9H0</accession>
<evidence type="ECO:0000256" key="5">
    <source>
        <dbReference type="PIRSR" id="PIRSR600101-2"/>
    </source>
</evidence>
<name>A0A5M8Q9H0_9BACT</name>
<comment type="PTM">
    <text evidence="6">Cleaved by autocatalysis into a large and a small subunit.</text>
</comment>
<dbReference type="Gene3D" id="1.10.246.130">
    <property type="match status" value="1"/>
</dbReference>
<comment type="catalytic activity">
    <reaction evidence="2 6">
        <text>glutathione + H2O = L-cysteinylglycine + L-glutamate</text>
        <dbReference type="Rhea" id="RHEA:28807"/>
        <dbReference type="ChEBI" id="CHEBI:15377"/>
        <dbReference type="ChEBI" id="CHEBI:29985"/>
        <dbReference type="ChEBI" id="CHEBI:57925"/>
        <dbReference type="ChEBI" id="CHEBI:61694"/>
        <dbReference type="EC" id="3.4.19.13"/>
    </reaction>
</comment>
<evidence type="ECO:0000256" key="1">
    <source>
        <dbReference type="ARBA" id="ARBA00001049"/>
    </source>
</evidence>
<keyword evidence="7" id="KW-0732">Signal</keyword>
<evidence type="ECO:0000256" key="4">
    <source>
        <dbReference type="PIRSR" id="PIRSR600101-1"/>
    </source>
</evidence>
<evidence type="ECO:0000256" key="6">
    <source>
        <dbReference type="RuleBase" id="RU368036"/>
    </source>
</evidence>
<dbReference type="Proteomes" id="UP000323994">
    <property type="component" value="Unassembled WGS sequence"/>
</dbReference>
<proteinExistence type="inferred from homology"/>
<evidence type="ECO:0000256" key="3">
    <source>
        <dbReference type="ARBA" id="ARBA00047417"/>
    </source>
</evidence>
<feature type="active site" description="Nucleophile" evidence="4">
    <location>
        <position position="396"/>
    </location>
</feature>
<comment type="catalytic activity">
    <reaction evidence="1 6">
        <text>an S-substituted glutathione + H2O = an S-substituted L-cysteinylglycine + L-glutamate</text>
        <dbReference type="Rhea" id="RHEA:59468"/>
        <dbReference type="ChEBI" id="CHEBI:15377"/>
        <dbReference type="ChEBI" id="CHEBI:29985"/>
        <dbReference type="ChEBI" id="CHEBI:90779"/>
        <dbReference type="ChEBI" id="CHEBI:143103"/>
        <dbReference type="EC" id="3.4.19.13"/>
    </reaction>
</comment>
<dbReference type="NCBIfam" id="TIGR00066">
    <property type="entry name" value="g_glut_trans"/>
    <property type="match status" value="1"/>
</dbReference>
<dbReference type="Pfam" id="PF01019">
    <property type="entry name" value="G_glu_transpept"/>
    <property type="match status" value="1"/>
</dbReference>
<gene>
    <name evidence="8" type="primary">ggt</name>
    <name evidence="8" type="ORF">FEM33_25145</name>
</gene>
<comment type="caution">
    <text evidence="8">The sequence shown here is derived from an EMBL/GenBank/DDBJ whole genome shotgun (WGS) entry which is preliminary data.</text>
</comment>
<dbReference type="PRINTS" id="PR01210">
    <property type="entry name" value="GGTRANSPTASE"/>
</dbReference>
<dbReference type="InterPro" id="IPR029055">
    <property type="entry name" value="Ntn_hydrolases_N"/>
</dbReference>
<dbReference type="PANTHER" id="PTHR43881:SF1">
    <property type="entry name" value="GAMMA-GLUTAMYLTRANSPEPTIDASE (AFU_ORTHOLOGUE AFUA_4G13580)"/>
    <property type="match status" value="1"/>
</dbReference>
<dbReference type="RefSeq" id="WP_139014722.1">
    <property type="nucleotide sequence ID" value="NZ_VBSN01000073.1"/>
</dbReference>
<comment type="subunit">
    <text evidence="6">This enzyme consists of two polypeptide chains, which are synthesized in precursor form from a single polypeptide.</text>
</comment>
<dbReference type="InterPro" id="IPR052896">
    <property type="entry name" value="GGT-like_enzyme"/>
</dbReference>
<comment type="catalytic activity">
    <reaction evidence="3 6">
        <text>an N-terminal (5-L-glutamyl)-[peptide] + an alpha-amino acid = 5-L-glutamyl amino acid + an N-terminal L-alpha-aminoacyl-[peptide]</text>
        <dbReference type="Rhea" id="RHEA:23904"/>
        <dbReference type="Rhea" id="RHEA-COMP:9780"/>
        <dbReference type="Rhea" id="RHEA-COMP:9795"/>
        <dbReference type="ChEBI" id="CHEBI:77644"/>
        <dbReference type="ChEBI" id="CHEBI:78597"/>
        <dbReference type="ChEBI" id="CHEBI:78599"/>
        <dbReference type="ChEBI" id="CHEBI:78608"/>
        <dbReference type="EC" id="2.3.2.2"/>
    </reaction>
</comment>
<dbReference type="UniPathway" id="UPA00204"/>
<dbReference type="SUPFAM" id="SSF56235">
    <property type="entry name" value="N-terminal nucleophile aminohydrolases (Ntn hydrolases)"/>
    <property type="match status" value="1"/>
</dbReference>
<evidence type="ECO:0000313" key="9">
    <source>
        <dbReference type="Proteomes" id="UP000323994"/>
    </source>
</evidence>
<dbReference type="EC" id="3.4.19.13" evidence="6"/>
<dbReference type="PANTHER" id="PTHR43881">
    <property type="entry name" value="GAMMA-GLUTAMYLTRANSPEPTIDASE (AFU_ORTHOLOGUE AFUA_4G13580)"/>
    <property type="match status" value="1"/>
</dbReference>
<dbReference type="InterPro" id="IPR000101">
    <property type="entry name" value="GGT_peptidase"/>
</dbReference>
<keyword evidence="6" id="KW-0865">Zymogen</keyword>
<evidence type="ECO:0000256" key="7">
    <source>
        <dbReference type="SAM" id="SignalP"/>
    </source>
</evidence>
<comment type="pathway">
    <text evidence="6">Sulfur metabolism; glutathione metabolism.</text>
</comment>
<reference evidence="8 9" key="1">
    <citation type="submission" date="2019-05" db="EMBL/GenBank/DDBJ databases">
        <authorList>
            <person name="Qu J.-H."/>
        </authorList>
    </citation>
    <scope>NUCLEOTIDE SEQUENCE [LARGE SCALE GENOMIC DNA]</scope>
    <source>
        <strain evidence="8 9">NS28</strain>
    </source>
</reference>
<dbReference type="GO" id="GO:0036374">
    <property type="term" value="F:glutathione hydrolase activity"/>
    <property type="evidence" value="ECO:0007669"/>
    <property type="project" value="UniProtKB-UniRule"/>
</dbReference>
<keyword evidence="6" id="KW-0378">Hydrolase</keyword>
<dbReference type="Gene3D" id="3.60.20.40">
    <property type="match status" value="1"/>
</dbReference>
<dbReference type="GO" id="GO:0006750">
    <property type="term" value="P:glutathione biosynthetic process"/>
    <property type="evidence" value="ECO:0007669"/>
    <property type="project" value="UniProtKB-KW"/>
</dbReference>
<dbReference type="EMBL" id="VBSN01000073">
    <property type="protein sequence ID" value="KAA6431594.1"/>
    <property type="molecule type" value="Genomic_DNA"/>
</dbReference>
<dbReference type="InterPro" id="IPR043137">
    <property type="entry name" value="GGT_ssub_C"/>
</dbReference>
<feature type="chain" id="PRO_5024448773" description="Glutathione hydrolase proenzyme" evidence="7">
    <location>
        <begin position="28"/>
        <end position="585"/>
    </location>
</feature>
<comment type="similarity">
    <text evidence="6">Belongs to the gamma-glutamyltransferase family.</text>
</comment>
<feature type="signal peptide" evidence="7">
    <location>
        <begin position="1"/>
        <end position="27"/>
    </location>
</feature>
<keyword evidence="6" id="KW-0317">Glutathione biosynthesis</keyword>